<dbReference type="AlphaFoldDB" id="A0A6J4VB58"/>
<organism evidence="1">
    <name type="scientific">uncultured Thermomicrobiales bacterium</name>
    <dbReference type="NCBI Taxonomy" id="1645740"/>
    <lineage>
        <taxon>Bacteria</taxon>
        <taxon>Pseudomonadati</taxon>
        <taxon>Thermomicrobiota</taxon>
        <taxon>Thermomicrobia</taxon>
        <taxon>Thermomicrobiales</taxon>
        <taxon>environmental samples</taxon>
    </lineage>
</organism>
<reference evidence="1" key="1">
    <citation type="submission" date="2020-02" db="EMBL/GenBank/DDBJ databases">
        <authorList>
            <person name="Meier V. D."/>
        </authorList>
    </citation>
    <scope>NUCLEOTIDE SEQUENCE</scope>
    <source>
        <strain evidence="1">AVDCRST_MAG19</strain>
    </source>
</reference>
<feature type="non-terminal residue" evidence="1">
    <location>
        <position position="1"/>
    </location>
</feature>
<gene>
    <name evidence="1" type="ORF">AVDCRST_MAG19-2906</name>
</gene>
<feature type="non-terminal residue" evidence="1">
    <location>
        <position position="65"/>
    </location>
</feature>
<protein>
    <submittedName>
        <fullName evidence="1">Uncharacterized protein</fullName>
    </submittedName>
</protein>
<proteinExistence type="predicted"/>
<name>A0A6J4VB58_9BACT</name>
<sequence>CRIGRAFPPRGNPTRCCKATRAIPVPLARPTPGTLSGSSLRNWTPTPGLGWSLVGREALRQRPRG</sequence>
<evidence type="ECO:0000313" key="1">
    <source>
        <dbReference type="EMBL" id="CAA9572205.1"/>
    </source>
</evidence>
<dbReference type="EMBL" id="CADCWL010000148">
    <property type="protein sequence ID" value="CAA9572205.1"/>
    <property type="molecule type" value="Genomic_DNA"/>
</dbReference>
<accession>A0A6J4VB58</accession>